<dbReference type="Pfam" id="PF03160">
    <property type="entry name" value="Calx-beta"/>
    <property type="match status" value="6"/>
</dbReference>
<dbReference type="PROSITE" id="PS00018">
    <property type="entry name" value="EF_HAND_1"/>
    <property type="match status" value="1"/>
</dbReference>
<comment type="caution">
    <text evidence="13">The sequence shown here is derived from an EMBL/GenBank/DDBJ whole genome shotgun (WGS) entry which is preliminary data.</text>
</comment>
<comment type="subcellular location">
    <subcellularLocation>
        <location evidence="1">Secreted</location>
    </subcellularLocation>
</comment>
<evidence type="ECO:0000256" key="1">
    <source>
        <dbReference type="ARBA" id="ARBA00004613"/>
    </source>
</evidence>
<feature type="active site" description="Charge relay system" evidence="9">
    <location>
        <position position="4375"/>
    </location>
</feature>
<evidence type="ECO:0000256" key="9">
    <source>
        <dbReference type="PROSITE-ProRule" id="PRU01240"/>
    </source>
</evidence>
<protein>
    <submittedName>
        <fullName evidence="13">Ig domain-containing protein</fullName>
    </submittedName>
</protein>
<dbReference type="InterPro" id="IPR036852">
    <property type="entry name" value="Peptidase_S8/S53_dom_sf"/>
</dbReference>
<dbReference type="InterPro" id="IPR038081">
    <property type="entry name" value="CalX-like_sf"/>
</dbReference>
<dbReference type="PROSITE" id="PS51892">
    <property type="entry name" value="SUBTILASE"/>
    <property type="match status" value="1"/>
</dbReference>
<evidence type="ECO:0000256" key="3">
    <source>
        <dbReference type="ARBA" id="ARBA00022525"/>
    </source>
</evidence>
<keyword evidence="7" id="KW-0106">Calcium</keyword>
<feature type="domain" description="Calx-beta" evidence="11">
    <location>
        <begin position="1674"/>
        <end position="1766"/>
    </location>
</feature>
<dbReference type="InterPro" id="IPR033764">
    <property type="entry name" value="Sdr_B"/>
</dbReference>
<keyword evidence="4" id="KW-0732">Signal</keyword>
<dbReference type="SUPFAM" id="SSF117074">
    <property type="entry name" value="Hypothetical protein PA1324"/>
    <property type="match status" value="1"/>
</dbReference>
<keyword evidence="8" id="KW-0406">Ion transport</keyword>
<dbReference type="Gene3D" id="2.60.40.2030">
    <property type="match status" value="7"/>
</dbReference>
<keyword evidence="5" id="KW-0677">Repeat</keyword>
<feature type="domain" description="Calx-beta" evidence="11">
    <location>
        <begin position="1775"/>
        <end position="1867"/>
    </location>
</feature>
<organism evidence="13 14">
    <name type="scientific">Nostoc parmelioides FACHB-3921</name>
    <dbReference type="NCBI Taxonomy" id="2692909"/>
    <lineage>
        <taxon>Bacteria</taxon>
        <taxon>Bacillati</taxon>
        <taxon>Cyanobacteriota</taxon>
        <taxon>Cyanophyceae</taxon>
        <taxon>Nostocales</taxon>
        <taxon>Nostocaceae</taxon>
        <taxon>Nostoc</taxon>
    </lineage>
</organism>
<feature type="domain" description="Calx-beta" evidence="11">
    <location>
        <begin position="1559"/>
        <end position="1660"/>
    </location>
</feature>
<evidence type="ECO:0000256" key="6">
    <source>
        <dbReference type="ARBA" id="ARBA00022801"/>
    </source>
</evidence>
<dbReference type="InterPro" id="IPR032812">
    <property type="entry name" value="SbsA_Ig"/>
</dbReference>
<dbReference type="InterPro" id="IPR018247">
    <property type="entry name" value="EF_Hand_1_Ca_BS"/>
</dbReference>
<evidence type="ECO:0000313" key="13">
    <source>
        <dbReference type="EMBL" id="MBD2255011.1"/>
    </source>
</evidence>
<evidence type="ECO:0000313" key="14">
    <source>
        <dbReference type="Proteomes" id="UP000621307"/>
    </source>
</evidence>
<dbReference type="Gene3D" id="3.40.50.200">
    <property type="entry name" value="Peptidase S8/S53 domain"/>
    <property type="match status" value="1"/>
</dbReference>
<dbReference type="SMART" id="SM00736">
    <property type="entry name" value="CADG"/>
    <property type="match status" value="2"/>
</dbReference>
<keyword evidence="3" id="KW-0964">Secreted</keyword>
<dbReference type="InterPro" id="IPR001343">
    <property type="entry name" value="Hemolysn_Ca-bd"/>
</dbReference>
<dbReference type="PROSITE" id="PS00136">
    <property type="entry name" value="SUBTILASE_ASP"/>
    <property type="match status" value="1"/>
</dbReference>
<reference evidence="13 14" key="1">
    <citation type="journal article" date="2020" name="ISME J.">
        <title>Comparative genomics reveals insights into cyanobacterial evolution and habitat adaptation.</title>
        <authorList>
            <person name="Chen M.Y."/>
            <person name="Teng W.K."/>
            <person name="Zhao L."/>
            <person name="Hu C.X."/>
            <person name="Zhou Y.K."/>
            <person name="Han B.P."/>
            <person name="Song L.R."/>
            <person name="Shu W.S."/>
        </authorList>
    </citation>
    <scope>NUCLEOTIDE SEQUENCE [LARGE SCALE GENOMIC DNA]</scope>
    <source>
        <strain evidence="13 14">FACHB-3921</strain>
    </source>
</reference>
<feature type="region of interest" description="Disordered" evidence="10">
    <location>
        <begin position="4629"/>
        <end position="4652"/>
    </location>
</feature>
<dbReference type="InterPro" id="IPR006644">
    <property type="entry name" value="Cadg"/>
</dbReference>
<gene>
    <name evidence="13" type="ORF">H6G14_27695</name>
</gene>
<dbReference type="InterPro" id="IPR018511">
    <property type="entry name" value="Hemolysin-typ_Ca-bd_CS"/>
</dbReference>
<dbReference type="InterPro" id="IPR011049">
    <property type="entry name" value="Serralysin-like_metalloprot_C"/>
</dbReference>
<keyword evidence="9" id="KW-0720">Serine protease</keyword>
<dbReference type="PRINTS" id="PR00313">
    <property type="entry name" value="CABNDNGRPT"/>
</dbReference>
<evidence type="ECO:0000256" key="2">
    <source>
        <dbReference type="ARBA" id="ARBA00011073"/>
    </source>
</evidence>
<accession>A0ABR8BQC1</accession>
<dbReference type="SUPFAM" id="SSF141072">
    <property type="entry name" value="CalX-like"/>
    <property type="match status" value="10"/>
</dbReference>
<dbReference type="InterPro" id="IPR011635">
    <property type="entry name" value="CARDB"/>
</dbReference>
<evidence type="ECO:0000256" key="8">
    <source>
        <dbReference type="ARBA" id="ARBA00023065"/>
    </source>
</evidence>
<keyword evidence="8" id="KW-0813">Transport</keyword>
<dbReference type="PANTHER" id="PTHR11878:SF65">
    <property type="entry name" value="NA_CA-EXCHANGE PROTEIN, ISOFORM G"/>
    <property type="match status" value="1"/>
</dbReference>
<dbReference type="PROSITE" id="PS00330">
    <property type="entry name" value="HEMOLYSIN_CALCIUM"/>
    <property type="match status" value="3"/>
</dbReference>
<feature type="domain" description="Calx-beta" evidence="11">
    <location>
        <begin position="4138"/>
        <end position="4256"/>
    </location>
</feature>
<dbReference type="Gene3D" id="2.60.40.1220">
    <property type="match status" value="1"/>
</dbReference>
<evidence type="ECO:0000256" key="10">
    <source>
        <dbReference type="SAM" id="MobiDB-lite"/>
    </source>
</evidence>
<feature type="domain" description="Calx-beta" evidence="11">
    <location>
        <begin position="1019"/>
        <end position="1120"/>
    </location>
</feature>
<dbReference type="SUPFAM" id="SSF49313">
    <property type="entry name" value="Cadherin-like"/>
    <property type="match status" value="2"/>
</dbReference>
<dbReference type="Pfam" id="PF13205">
    <property type="entry name" value="Big_5"/>
    <property type="match status" value="1"/>
</dbReference>
<dbReference type="PANTHER" id="PTHR11878">
    <property type="entry name" value="SODIUM/CALCIUM EXCHANGER"/>
    <property type="match status" value="1"/>
</dbReference>
<dbReference type="SMART" id="SM00237">
    <property type="entry name" value="Calx_beta"/>
    <property type="match status" value="9"/>
</dbReference>
<dbReference type="SUPFAM" id="SSF51120">
    <property type="entry name" value="beta-Roll"/>
    <property type="match status" value="2"/>
</dbReference>
<feature type="domain" description="Calx-beta" evidence="11">
    <location>
        <begin position="1332"/>
        <end position="1431"/>
    </location>
</feature>
<dbReference type="InterPro" id="IPR023827">
    <property type="entry name" value="Peptidase_S8_Asp-AS"/>
</dbReference>
<dbReference type="InterPro" id="IPR015919">
    <property type="entry name" value="Cadherin-like_sf"/>
</dbReference>
<feature type="domain" description="Calx-beta" evidence="11">
    <location>
        <begin position="900"/>
        <end position="1006"/>
    </location>
</feature>
<dbReference type="InterPro" id="IPR014755">
    <property type="entry name" value="Cu-Rt/internalin_Ig-like"/>
</dbReference>
<dbReference type="InterPro" id="IPR013783">
    <property type="entry name" value="Ig-like_fold"/>
</dbReference>
<dbReference type="Gene3D" id="2.60.40.10">
    <property type="entry name" value="Immunoglobulins"/>
    <property type="match status" value="4"/>
</dbReference>
<keyword evidence="6 9" id="KW-0378">Hydrolase</keyword>
<dbReference type="Proteomes" id="UP000621307">
    <property type="component" value="Unassembled WGS sequence"/>
</dbReference>
<evidence type="ECO:0000259" key="11">
    <source>
        <dbReference type="SMART" id="SM00237"/>
    </source>
</evidence>
<dbReference type="Pfam" id="PF17210">
    <property type="entry name" value="SdrD_B"/>
    <property type="match status" value="1"/>
</dbReference>
<evidence type="ECO:0000256" key="4">
    <source>
        <dbReference type="ARBA" id="ARBA00022729"/>
    </source>
</evidence>
<feature type="domain" description="Dystroglycan-type cadherin-like" evidence="12">
    <location>
        <begin position="4686"/>
        <end position="4780"/>
    </location>
</feature>
<dbReference type="Pfam" id="PF05345">
    <property type="entry name" value="He_PIG"/>
    <property type="match status" value="2"/>
</dbReference>
<dbReference type="RefSeq" id="WP_190571603.1">
    <property type="nucleotide sequence ID" value="NZ_JACJQL010000074.1"/>
</dbReference>
<feature type="domain" description="Calx-beta" evidence="11">
    <location>
        <begin position="1447"/>
        <end position="1545"/>
    </location>
</feature>
<dbReference type="Pfam" id="PF07705">
    <property type="entry name" value="CARDB"/>
    <property type="match status" value="1"/>
</dbReference>
<dbReference type="EMBL" id="JACJQL010000074">
    <property type="protein sequence ID" value="MBD2255011.1"/>
    <property type="molecule type" value="Genomic_DNA"/>
</dbReference>
<feature type="domain" description="Calx-beta" evidence="11">
    <location>
        <begin position="786"/>
        <end position="886"/>
    </location>
</feature>
<evidence type="ECO:0000259" key="12">
    <source>
        <dbReference type="SMART" id="SM00736"/>
    </source>
</evidence>
<comment type="similarity">
    <text evidence="2 9">Belongs to the peptidase S8 family.</text>
</comment>
<keyword evidence="14" id="KW-1185">Reference proteome</keyword>
<feature type="active site" description="Charge relay system" evidence="9">
    <location>
        <position position="4333"/>
    </location>
</feature>
<dbReference type="InterPro" id="IPR051171">
    <property type="entry name" value="CaCA"/>
</dbReference>
<dbReference type="SUPFAM" id="SSF52743">
    <property type="entry name" value="Subtilisin-like"/>
    <property type="match status" value="1"/>
</dbReference>
<proteinExistence type="inferred from homology"/>
<dbReference type="SUPFAM" id="SSF49478">
    <property type="entry name" value="Cna protein B-type domain"/>
    <property type="match status" value="1"/>
</dbReference>
<dbReference type="InterPro" id="IPR003644">
    <property type="entry name" value="Calx_beta"/>
</dbReference>
<name>A0ABR8BQC1_9NOSO</name>
<dbReference type="InterPro" id="IPR015500">
    <property type="entry name" value="Peptidase_S8_subtilisin-rel"/>
</dbReference>
<dbReference type="Pfam" id="PF00353">
    <property type="entry name" value="HemolysinCabind"/>
    <property type="match status" value="2"/>
</dbReference>
<feature type="domain" description="Dystroglycan-type cadherin-like" evidence="12">
    <location>
        <begin position="4781"/>
        <end position="4876"/>
    </location>
</feature>
<evidence type="ECO:0000256" key="7">
    <source>
        <dbReference type="ARBA" id="ARBA00022837"/>
    </source>
</evidence>
<feature type="active site" description="Charge relay system" evidence="9">
    <location>
        <position position="4554"/>
    </location>
</feature>
<feature type="compositionally biased region" description="Low complexity" evidence="10">
    <location>
        <begin position="4638"/>
        <end position="4652"/>
    </location>
</feature>
<sequence length="5140" mass="540649">MNNTYILRNNLVVESPLIIDLTMLGVLEQSLVLLQERLRAFADDSDFAQKMAVAFGEGVAVESLRTTWLAGDFSIIPQIAIRNAADINGANGVYGVFTNRIYLSWEFLQANQGNPENLVGLLLEEIGHRVDSVLNNSDSAGDEGAIFSALVQGESLTDDRLAQLKAEDDTAIIEINGEVIQVEQQVTRTWKTAVDGFWDVNTNWTNNQPPQTGDDVNISFASNDITTTHRTSSTSLNSFISDEAFVLSGGTLTVNTLTVDKTLTISGGTLSLNGTTASEINNFTQTGGTLTGTGEVIVNNTFNWSSGNQTGTGKTILKGNSNLSTTSIKWIDTRSIENQGNVTWTNGDIYLYNGAVWNNTVTGVFDIQGNNSFFWYQINNNQPKLNNAGVLKKTVGTGTTTISTQFNNTGTVQVQTGTLNLTGGGSSSGTFKADAGATLAFGGGNHSFSAGLLTGDGIIAINGANLTVTGAIVSDINNLTLNNGSVTLNGTTASEINNFTQTGGTLTGTGEVIVNNTFNWSSGNQTGTGKTILKGNSDLSTTSIKWIDTRSIENQGNVTWTNGDIYLYNGAVWNNTVIGVFDIQGNNSFFWYQINNNQPKLNNAGVLKKTVGTGTTTISTQFNNTGTVQVQTGTLNLTGGGSSSGNWSLSNGATLQFSSNYALQGGTITGSGSVIGNVANLTQINPGNGIGQLNITGNYTQNSAATLNIELGGATNFDQLSITGNANLSGNLNISLVNGFTPIVGDRYTILNFGGSLTGGFSNITGLNLGNGLLLQSLIVNKSLVLDVIQDVNHKPGIFSFNANSFRVNENSTPITAVTINRTGGTDGIASVTLTPSNGTASAPADYNNAPIVVTFANGEAAKTVTIPIIDDNIYEGDETLNLTLSNAVGGATLGTQTTATLTIVENDLPTVSLAVAPTNVAEDGTTNLVYTFTRTGNTSNPLTVNFNVAGTATFNSDYTQIGATNFNSTTGTITFAAGSDTATLSIVPTADSLFEVDETVSVTLVSSANYNPGTTNAVTGTILNDEINGGVLSFSSPQFSVSEDGTQITAITINRTGNSTGAVSVTLTPTNGSAIAPDDYSNTPITVNFANGETSKTVVITAIDDGTFEGNETLTLSLTNPTNGGILGDQKDATLTIFDNDTASSFITSFEGAMKPGQPTAGWSYLWNSRGAIGNPANYTTLLPTTNSRFFYDSNGINGLPDAAPGAYVYLGTGLVNGVPSSAGGHPGFGSSQDSLGIERYAIAGYTLSSPGQVSIKNGSLQNQDSGGGLNLRIYVNSTLIQSGSTSGGLGSVFNFSNLNLGNLNIGDVIYVAVGSQQFDVADAFGLKYSIVSNAIVSQPGTLAFSQATYSVNEDGTPVTAVTLTRTGGSDGAVSVTVNLSNGSAIAPADYDNTPITVNFANGETSKIVTIPIVNDNQFEPNETINLSLSNATGGATVGTQNTAILTIVNDDLPQPGTINFNNSNYTVNENGTASINLIRTGGSDSATSVTLTPSHGTATAGSDYNNALITVNFANGETIKTVTIPLVDDSSYEPSETVNLTLSNPIGGATLGTQSTAVLTIIDNDGLPGVIQFSNANYAVNENGTPVTAVTLNRTNGSDGAVSVRINLTNGTATAGSDYNNSPITVNFADGENSKTVTIPIIDDSILESNESINLTLANPTNGATIGTQNSAVVNIIDNDLKPTLTVNITAEQLTEGNTIQGTVTRNTDTTEPLTVTLVNSDNTQITVPTTVTIPAGANSVNFSITAVDDNLIELPRNYSIIASAPGFISGSDSVGVIDNDAVTLSLTVDTTNINENGGKAIATITRNIVTDIPLVVQLSTSDTTEATVPATVTIAANQASATFEIQGVDDTIVDGTQAVIITARPIYTNTNVAVSTGNATANLDVVDNESPSLKLTINRDVISETGTATATITRNTNTGSELIVSLNSSDTTEATVSNTVTIAAGQNSATFAITGVSDGINDGSQNVIITASANGLNSGTDSLEITDINVPDLTITNLQVIQPTYTGKQSQFTYTVANNGIIAAAGSWKDRVYLSTDNKLDANDTLLGEFGLGSEENPANFAPGTSYERTVTYFAPRTPGQYYLIASTDTDNTVNEGVGIGENSNTTITPLTVTPAYRAIVSTDTETALAGNSVILRGQAISNSDNSPVAFEFVKVRVENKGIIREFDSFTDANGNFVRQFNPLPGEAGTYNINAYFPGFAAEDNAAEDQFTLSGMRFEQNDQFLQQVTQKIVEGTTFNGQVKLQNLSNVSLSGLSASIIDAPSNWIVEVTPQKTSLAGNEEITVNYNITVPDDSLLYDQLQIRLNTTEGVTATLPVTVNVEQILPRLVADTSSLQASMLRGGQTLVEFTVTNQGGIASGELDVLLPEASWLKLASPVEIPTLNPGESTKVSLLLQPSATQELTVYNGDLVIAGAETSLRLPFNFRAVSEAKGNLNINVVDELFFFAEGSPRLENATITLIDPFNGKVISSQRDADGILSFTDLAEGYYTLRINADNHDSYQQNIYIGAGETEDIQAFLSRQTVKYTWTVTPTEIEDQYTVNIQSTFETDVPVPTVVVEPGSISLADLQVIGQVMQIDMKLTNHGLIAANDLKLDFGKHPFYKIEPLIDNIESLAAKSSITIPVRITRIADFDTLANNSALQTLTTLPPVDCNISGAVTYFYICGIPIFRTAPVIFNGAEGNCNGVIGPNIPPLPPLPPLPPIPPIGPYLPGIRPPILPDISLPKCCIPEFEIETSLTLKPIGTIIGQSLEKALDLALSLLKLSPKVRLIATVLKFVDVDVDLDEAKLKLGFCCEEGKGLGLKGAAQFGGGVRVSFAPITLNSDKFIAKPRYPGDSEYIFPQVEIELKGPVATSDKINGKIAKECYESTKVEFSWSRTYEINFSAQGTIPTTTRSANGLEVITKFSQFEFSFRGGIEFEVKYSTDEGLKICAKFTGFYFEQSFFVDGREFSIYDDPATPDIEKRFDIVRGFTLFCAGNSSPSSIFLEALETDPNLLFKELVGKTPEDFLNNLKLEQFNSEKILIAELQEQVDRTLDNNGLPAISVTPQLDNISSSNGQSICAQVRISIDQEAIMTRSAFLGTLEIDNGNLSNLENISVILQVKDAQGNLVNDLFGITNPILKNITAVDGTGILTKDDPTTSVDEGIGSAQWTFIPTNLAAPETATQYSIGGTLSYLENGKTITVPLVSTPITVYPQAELYLDYFHQRDVFADDPFTDDVIETSVPYSLAVLVRNEGKGEAKNLKITSGQPEIVDNEKGLLIDFQIIGSEVNGTGVSPSLTVNFGNIAAGQTAVADWLLKSSLQGKFIDYKATFEHINNLGKAELSLIKDVKIHELTHKVQINQPTDDGLPDFLVNDIFDANFTPDTLYFSQGGTAPVNAITNATSDAPATLGDLSVQISTTVNAGWNYFRLADPSNAQFDIQKVLRADGSEVKIDNVWTTDRTFPATGRPIYENILHFLDYNATVANTTYTVIYTPGGPSITDIIDVSPDPRSTAVNAITIDFSEAVKADTFDISDITLTLDGGVNLITSGVGIVAQSPTRFQISGLSNLTNVDGTYQLTVNAAGIADIGGKLGAGAVSETWIKTATGNADTTAPIVTDVVDLLAKTRNQPVSSLNVTFSEKIDLSTFNWQDITLTRNGGANLITNAVTISAINDTTYRINGLGGLTTTDGNYTLTFNGSGIQDLSGNAGTGTQSETWVMDTVAPTVPSNISVTATPSPASLQTTSASLGVLNQFGQIRVNSTSVTVTGDLGETGLRVSLIDKTTSQTLGQATVTGTSFSSNIQLPSPGSRDVDLQVQDVAGNITTTTLSLFADITKPTITDFLNVPQNSVTTPINFIDVRFSEQINLNTFDRNDITLSRNGENLTLPNTVTVEYLSGTTYRINGLSNFNTPGIYQLQVDATTVQDNAGNSGDAARTTTFTIAAPATPGVTITQSGGSTAVIEGGNTDSYTLVLRTQPTADVTVTLNTGSQITTDKTTLIFTSANWNTPQTITVTAVNDTITEGNHTSTINHSVSSTDANYSNVTLPDIAVSITDNDAEIRGMKWNDIDGDGVKDTGEAGLQGWTIYLDSNGNGQLDNGEISTTTDANGNYQFTNLRPGVYTVAEVQQPGWKQTFPGTNITTTNADIPLAIPSLDMISPGDSNGIQLNFSAANYIVKEDGTAITEVWVTRTGNTSSAVSATLSFTDGTATGCGCGASSVNNDFNNVPFTIAFAENETSKLISVQNALLANPNAIKIRNDSKVEGNEYFTIKLTNPAGGAVIGNQSIATVTIIDDEAPSDITVTPPLETPSTTITSAVDSQAISLINLNNLWADSRFANIKGNGFTSVIIDTGIDLNHPFFGADTDNNGIADKIVYQYDFADNDADASDRNNHGSHIASIFSSVAPNSDIIVLKVFKDNGAGSFADLEKALQWVAANSNTYNIASVNLSIGDSQNWTTATGRYGIGDELAAIASNNIIINAAAGNSFYQYTSNPGLAYPAIDPNVIAVGAVWADNFGGPKNFVGGAIDYTTTADQIASFSQRHPELLDIFAPGILITGANANGGTTTLGGTSQATAYITGIATLAQQIAQEKLGRKLTVTEFRNLLHSNSVTINDGDNENDNVTNTGLNYPRVDLLQLAQGILNLSGTSPNPNPVNPGNNNNNNGTTPANNTINQVHTVNLTAGQVRTDVDFGNQQVTANQAPTVANLISDQNVNEDSIFSFVIPDNTFADIDAGDILTYSATTPSWLTFNATTRTFSGTPTNSDVGTVNITVTATDSVGASVDDVFTLTVVNTNDAPILVEEIADQTATENTNFSFSIPATTFVDIDAGDILTYTATNLPTWLSFDATTLTFSGTPTDTASGSYNITITATDTATASVSGTFTLKVLNLVNGTLNSETLTGTDGDDIINAGAGNDTVNGGAGDDILDGGAGSDRLVGGDSNDTYIVDSIRDVVVELAGQGIDTVKSLASHTLIANVEHLILTGTANINGTGNELDNSITGNGGNNILKGLAGNDTLIGGDGNDTLVGGVGNDSLTGGGGADQFLFGSGAIFTNSAFGTDTITDFTKGTDKIVLSKASFTALNSAVNSNLLTSEFAIIDTTLANETAIAGVSNAKIIHNLSTGNLLYNQDGVTSGLGNGGIFANLNATLEANDFLVQS</sequence>
<evidence type="ECO:0000256" key="5">
    <source>
        <dbReference type="ARBA" id="ARBA00022737"/>
    </source>
</evidence>
<dbReference type="PRINTS" id="PR00723">
    <property type="entry name" value="SUBTILISIN"/>
</dbReference>
<keyword evidence="9" id="KW-0645">Protease</keyword>